<sequence>MLQFDASQKPTSNFSKVNFFNPSKMFKNVFIIAENKLRKLLRRSKSGSPNHLASRPLVSSITLSPWHSASSRFVTWAIYLDFVESLGDPPTAPFLRRLGFFLQSLAHWNFRRSDEPLGDTPSDLGDPQARPTSFLQPVLFLFAC</sequence>
<dbReference type="AlphaFoldDB" id="M1BXS2"/>
<organism evidence="1 2">
    <name type="scientific">Solanum tuberosum</name>
    <name type="common">Potato</name>
    <dbReference type="NCBI Taxonomy" id="4113"/>
    <lineage>
        <taxon>Eukaryota</taxon>
        <taxon>Viridiplantae</taxon>
        <taxon>Streptophyta</taxon>
        <taxon>Embryophyta</taxon>
        <taxon>Tracheophyta</taxon>
        <taxon>Spermatophyta</taxon>
        <taxon>Magnoliopsida</taxon>
        <taxon>eudicotyledons</taxon>
        <taxon>Gunneridae</taxon>
        <taxon>Pentapetalae</taxon>
        <taxon>asterids</taxon>
        <taxon>lamiids</taxon>
        <taxon>Solanales</taxon>
        <taxon>Solanaceae</taxon>
        <taxon>Solanoideae</taxon>
        <taxon>Solaneae</taxon>
        <taxon>Solanum</taxon>
    </lineage>
</organism>
<accession>M1BXS2</accession>
<proteinExistence type="predicted"/>
<reference evidence="1" key="2">
    <citation type="submission" date="2015-06" db="UniProtKB">
        <authorList>
            <consortium name="EnsemblPlants"/>
        </authorList>
    </citation>
    <scope>IDENTIFICATION</scope>
    <source>
        <strain evidence="1">DM1-3 516 R44</strain>
    </source>
</reference>
<dbReference type="HOGENOM" id="CLU_150327_0_0_1"/>
<keyword evidence="2" id="KW-1185">Reference proteome</keyword>
<dbReference type="PaxDb" id="4113-PGSC0003DMT400055350"/>
<dbReference type="InParanoid" id="M1BXS2"/>
<evidence type="ECO:0000313" key="2">
    <source>
        <dbReference type="Proteomes" id="UP000011115"/>
    </source>
</evidence>
<dbReference type="Proteomes" id="UP000011115">
    <property type="component" value="Unassembled WGS sequence"/>
</dbReference>
<protein>
    <submittedName>
        <fullName evidence="1">Uncharacterized protein</fullName>
    </submittedName>
</protein>
<name>M1BXS2_SOLTU</name>
<dbReference type="EnsemblPlants" id="PGSC0003DMT400055350">
    <property type="protein sequence ID" value="PGSC0003DMT400055350"/>
    <property type="gene ID" value="PGSC0003DMG400021490"/>
</dbReference>
<evidence type="ECO:0000313" key="1">
    <source>
        <dbReference type="EnsemblPlants" id="PGSC0003DMT400055350"/>
    </source>
</evidence>
<reference evidence="2" key="1">
    <citation type="journal article" date="2011" name="Nature">
        <title>Genome sequence and analysis of the tuber crop potato.</title>
        <authorList>
            <consortium name="The Potato Genome Sequencing Consortium"/>
        </authorList>
    </citation>
    <scope>NUCLEOTIDE SEQUENCE [LARGE SCALE GENOMIC DNA]</scope>
    <source>
        <strain evidence="2">cv. DM1-3 516 R44</strain>
    </source>
</reference>
<dbReference type="Gramene" id="PGSC0003DMT400055350">
    <property type="protein sequence ID" value="PGSC0003DMT400055350"/>
    <property type="gene ID" value="PGSC0003DMG400021490"/>
</dbReference>